<dbReference type="AlphaFoldDB" id="A0A318Z375"/>
<evidence type="ECO:0000313" key="4">
    <source>
        <dbReference type="Proteomes" id="UP000248349"/>
    </source>
</evidence>
<feature type="region of interest" description="Disordered" evidence="1">
    <location>
        <begin position="264"/>
        <end position="294"/>
    </location>
</feature>
<feature type="compositionally biased region" description="Low complexity" evidence="1">
    <location>
        <begin position="113"/>
        <end position="125"/>
    </location>
</feature>
<evidence type="ECO:0000256" key="1">
    <source>
        <dbReference type="SAM" id="MobiDB-lite"/>
    </source>
</evidence>
<dbReference type="RefSeq" id="XP_025427733.1">
    <property type="nucleotide sequence ID" value="XM_025578349.1"/>
</dbReference>
<dbReference type="STRING" id="1450539.A0A318Z375"/>
<feature type="compositionally biased region" description="Low complexity" evidence="1">
    <location>
        <begin position="341"/>
        <end position="350"/>
    </location>
</feature>
<dbReference type="Proteomes" id="UP000248349">
    <property type="component" value="Unassembled WGS sequence"/>
</dbReference>
<feature type="region of interest" description="Disordered" evidence="1">
    <location>
        <begin position="67"/>
        <end position="125"/>
    </location>
</feature>
<protein>
    <recommendedName>
        <fullName evidence="2">5'-3' DNA helicase ZGRF1-like N-terminal domain-containing protein</fullName>
    </recommendedName>
</protein>
<gene>
    <name evidence="3" type="ORF">BP01DRAFT_394814</name>
</gene>
<feature type="compositionally biased region" description="Low complexity" evidence="1">
    <location>
        <begin position="27"/>
        <end position="39"/>
    </location>
</feature>
<keyword evidence="4" id="KW-1185">Reference proteome</keyword>
<dbReference type="InterPro" id="IPR018838">
    <property type="entry name" value="ZGRF1-like_N"/>
</dbReference>
<feature type="compositionally biased region" description="Polar residues" evidence="1">
    <location>
        <begin position="283"/>
        <end position="294"/>
    </location>
</feature>
<dbReference type="GO" id="GO:0035861">
    <property type="term" value="C:site of double-strand break"/>
    <property type="evidence" value="ECO:0007669"/>
    <property type="project" value="TreeGrafter"/>
</dbReference>
<accession>A0A318Z375</accession>
<dbReference type="InterPro" id="IPR052800">
    <property type="entry name" value="DNA_Repair_Helicase_ZGRF1"/>
</dbReference>
<feature type="domain" description="5'-3' DNA helicase ZGRF1-like N-terminal" evidence="2">
    <location>
        <begin position="146"/>
        <end position="226"/>
    </location>
</feature>
<organism evidence="3 4">
    <name type="scientific">Aspergillus saccharolyticus JOP 1030-1</name>
    <dbReference type="NCBI Taxonomy" id="1450539"/>
    <lineage>
        <taxon>Eukaryota</taxon>
        <taxon>Fungi</taxon>
        <taxon>Dikarya</taxon>
        <taxon>Ascomycota</taxon>
        <taxon>Pezizomycotina</taxon>
        <taxon>Eurotiomycetes</taxon>
        <taxon>Eurotiomycetidae</taxon>
        <taxon>Eurotiales</taxon>
        <taxon>Aspergillaceae</taxon>
        <taxon>Aspergillus</taxon>
        <taxon>Aspergillus subgen. Circumdati</taxon>
    </lineage>
</organism>
<sequence>MASGEPRPAAGDLPIFSPLGFSNLQQSRSKTSTKSSSRSTATGLIQWSLQQGLSTLTALSLSDTDTATTSEYSSAQHRETSPTRTPIDNYAHPYTIPPPPHHNTTPKDRKMTYHSTPSTPYHHSSAATSSTQATFATPLTQNTAPVIKHRCLFTHDTRRKAKRWQDGYLRYHTFNKRIMAYDTSGNFIGDLHWRQEEAPQEGDEVELDRGVLVQVCEAVGRSETDLSGILPAAGGSSAAGQGVSVGEGGGLGLGLGQGQGLGRGRQGVVAASPSPLRSRDTVRSVSGVHSGNGSQLSMRSLNDLLGIRKTLGAGTAATWNVHGRDGEMSATRAAKRPRVEAQQQQQAQAQGKLPSRRPAQPRLSAVIDLTGSSTTSAASKPARPQLHDASARNDAGEVSREGESGTSQVQASRGVTSNPQLQASKQHSNPQLQSRSGSGIPPPQPCPPKPDEPPVLLRLSTSKPRKKLMYSALLPGGGQIVKPASSASVAPAPAPAPPSRNNKPSVPPLQPTSTTPSPAIIPKSHDFAPSTSTQAILNELTDLPESTTTPATTTTTTRPQPHRPLHLHHHHPTKSSPNPTTHTSLRKSYSDPTALTSTTSTGHKTNPDPSPSDQGPWTREALDLFEFWPAGRVKPV</sequence>
<feature type="compositionally biased region" description="Polar residues" evidence="1">
    <location>
        <begin position="404"/>
        <end position="437"/>
    </location>
</feature>
<feature type="compositionally biased region" description="Basic and acidic residues" evidence="1">
    <location>
        <begin position="385"/>
        <end position="403"/>
    </location>
</feature>
<dbReference type="PANTHER" id="PTHR28535:SF1">
    <property type="entry name" value="PROTEIN ZGRF1"/>
    <property type="match status" value="1"/>
</dbReference>
<dbReference type="EMBL" id="KZ821260">
    <property type="protein sequence ID" value="PYH41751.1"/>
    <property type="molecule type" value="Genomic_DNA"/>
</dbReference>
<dbReference type="GO" id="GO:0006302">
    <property type="term" value="P:double-strand break repair"/>
    <property type="evidence" value="ECO:0007669"/>
    <property type="project" value="TreeGrafter"/>
</dbReference>
<dbReference type="Pfam" id="PF10382">
    <property type="entry name" value="ZGRF1-like_N"/>
    <property type="match status" value="1"/>
</dbReference>
<feature type="region of interest" description="Disordered" evidence="1">
    <location>
        <begin position="476"/>
        <end position="619"/>
    </location>
</feature>
<dbReference type="OrthoDB" id="6513042at2759"/>
<dbReference type="PANTHER" id="PTHR28535">
    <property type="entry name" value="ZINC FINGER GRF-TYPE CONTAINING 1"/>
    <property type="match status" value="1"/>
</dbReference>
<feature type="region of interest" description="Disordered" evidence="1">
    <location>
        <begin position="322"/>
        <end position="359"/>
    </location>
</feature>
<feature type="compositionally biased region" description="Low complexity" evidence="1">
    <location>
        <begin position="547"/>
        <end position="559"/>
    </location>
</feature>
<dbReference type="GeneID" id="37079578"/>
<name>A0A318Z375_9EURO</name>
<evidence type="ECO:0000313" key="3">
    <source>
        <dbReference type="EMBL" id="PYH41751.1"/>
    </source>
</evidence>
<proteinExistence type="predicted"/>
<feature type="compositionally biased region" description="Basic residues" evidence="1">
    <location>
        <begin position="560"/>
        <end position="573"/>
    </location>
</feature>
<feature type="compositionally biased region" description="Polar residues" evidence="1">
    <location>
        <begin position="574"/>
        <end position="604"/>
    </location>
</feature>
<dbReference type="GO" id="GO:0005634">
    <property type="term" value="C:nucleus"/>
    <property type="evidence" value="ECO:0007669"/>
    <property type="project" value="TreeGrafter"/>
</dbReference>
<reference evidence="3 4" key="1">
    <citation type="submission" date="2016-12" db="EMBL/GenBank/DDBJ databases">
        <title>The genomes of Aspergillus section Nigri reveals drivers in fungal speciation.</title>
        <authorList>
            <consortium name="DOE Joint Genome Institute"/>
            <person name="Vesth T.C."/>
            <person name="Nybo J."/>
            <person name="Theobald S."/>
            <person name="Brandl J."/>
            <person name="Frisvad J.C."/>
            <person name="Nielsen K.F."/>
            <person name="Lyhne E.K."/>
            <person name="Kogle M.E."/>
            <person name="Kuo A."/>
            <person name="Riley R."/>
            <person name="Clum A."/>
            <person name="Nolan M."/>
            <person name="Lipzen A."/>
            <person name="Salamov A."/>
            <person name="Henrissat B."/>
            <person name="Wiebenga A."/>
            <person name="De Vries R.P."/>
            <person name="Grigoriev I.V."/>
            <person name="Mortensen U.H."/>
            <person name="Andersen M.R."/>
            <person name="Baker S.E."/>
        </authorList>
    </citation>
    <scope>NUCLEOTIDE SEQUENCE [LARGE SCALE GENOMIC DNA]</scope>
    <source>
        <strain evidence="3 4">JOP 1030-1</strain>
    </source>
</reference>
<feature type="region of interest" description="Disordered" evidence="1">
    <location>
        <begin position="371"/>
        <end position="463"/>
    </location>
</feature>
<feature type="region of interest" description="Disordered" evidence="1">
    <location>
        <begin position="1"/>
        <end position="39"/>
    </location>
</feature>
<evidence type="ECO:0000259" key="2">
    <source>
        <dbReference type="Pfam" id="PF10382"/>
    </source>
</evidence>